<dbReference type="PROSITE" id="PS51379">
    <property type="entry name" value="4FE4S_FER_2"/>
    <property type="match status" value="2"/>
</dbReference>
<keyword evidence="3" id="KW-0408">Iron</keyword>
<keyword evidence="2" id="KW-0479">Metal-binding</keyword>
<dbReference type="InterPro" id="IPR017896">
    <property type="entry name" value="4Fe4S_Fe-S-bd"/>
</dbReference>
<keyword evidence="8" id="KW-1185">Reference proteome</keyword>
<gene>
    <name evidence="7" type="ORF">H7313_04075</name>
</gene>
<dbReference type="RefSeq" id="WP_185904498.1">
    <property type="nucleotide sequence ID" value="NZ_JACMSE010000002.1"/>
</dbReference>
<dbReference type="SUPFAM" id="SSF54862">
    <property type="entry name" value="4Fe-4S ferredoxins"/>
    <property type="match status" value="1"/>
</dbReference>
<dbReference type="GO" id="GO:0046872">
    <property type="term" value="F:metal ion binding"/>
    <property type="evidence" value="ECO:0007669"/>
    <property type="project" value="UniProtKB-KW"/>
</dbReference>
<feature type="region of interest" description="Disordered" evidence="5">
    <location>
        <begin position="1"/>
        <end position="36"/>
    </location>
</feature>
<keyword evidence="4" id="KW-0411">Iron-sulfur</keyword>
<evidence type="ECO:0000256" key="3">
    <source>
        <dbReference type="ARBA" id="ARBA00023004"/>
    </source>
</evidence>
<feature type="domain" description="4Fe-4S ferredoxin-type" evidence="6">
    <location>
        <begin position="39"/>
        <end position="68"/>
    </location>
</feature>
<dbReference type="PANTHER" id="PTHR43687:SF1">
    <property type="entry name" value="FERREDOXIN III"/>
    <property type="match status" value="1"/>
</dbReference>
<dbReference type="GO" id="GO:0051539">
    <property type="term" value="F:4 iron, 4 sulfur cluster binding"/>
    <property type="evidence" value="ECO:0007669"/>
    <property type="project" value="UniProtKB-KW"/>
</dbReference>
<dbReference type="AlphaFoldDB" id="A0A842JF05"/>
<proteinExistence type="predicted"/>
<evidence type="ECO:0000259" key="6">
    <source>
        <dbReference type="PROSITE" id="PS51379"/>
    </source>
</evidence>
<sequence>MSPLKPRVPNPISQGASRAVRPHGAAGGNGIGTPAVPQGKPHHDFGRCIACAACAVACDTSAIRIFVDEDEGMLVWTLDLTDCTWCGRCAAVCPTGAMGLVADSACRPAAFADDPEPPKRCLFALRECASCGRYYATNKEVEYASSLLEQEEGNADAARALALTGICPDCKRTHDAKAAGRRAGMKRF</sequence>
<organism evidence="7 8">
    <name type="scientific">Gordonibacter massiliensis</name>
    <name type="common">ex Traore et al. 2017</name>
    <dbReference type="NCBI Taxonomy" id="1841863"/>
    <lineage>
        <taxon>Bacteria</taxon>
        <taxon>Bacillati</taxon>
        <taxon>Actinomycetota</taxon>
        <taxon>Coriobacteriia</taxon>
        <taxon>Eggerthellales</taxon>
        <taxon>Eggerthellaceae</taxon>
        <taxon>Gordonibacter</taxon>
    </lineage>
</organism>
<reference evidence="7 8" key="1">
    <citation type="submission" date="2020-08" db="EMBL/GenBank/DDBJ databases">
        <authorList>
            <person name="Liu C."/>
            <person name="Sun Q."/>
        </authorList>
    </citation>
    <scope>NUCLEOTIDE SEQUENCE [LARGE SCALE GENOMIC DNA]</scope>
    <source>
        <strain evidence="7 8">N22</strain>
    </source>
</reference>
<comment type="caution">
    <text evidence="7">The sequence shown here is derived from an EMBL/GenBank/DDBJ whole genome shotgun (WGS) entry which is preliminary data.</text>
</comment>
<evidence type="ECO:0000256" key="2">
    <source>
        <dbReference type="ARBA" id="ARBA00022723"/>
    </source>
</evidence>
<dbReference type="PROSITE" id="PS00198">
    <property type="entry name" value="4FE4S_FER_1"/>
    <property type="match status" value="1"/>
</dbReference>
<name>A0A842JF05_9ACTN</name>
<keyword evidence="1" id="KW-0004">4Fe-4S</keyword>
<evidence type="ECO:0000313" key="8">
    <source>
        <dbReference type="Proteomes" id="UP000587396"/>
    </source>
</evidence>
<dbReference type="InterPro" id="IPR017900">
    <property type="entry name" value="4Fe4S_Fe_S_CS"/>
</dbReference>
<dbReference type="Pfam" id="PF12838">
    <property type="entry name" value="Fer4_7"/>
    <property type="match status" value="1"/>
</dbReference>
<accession>A0A842JF05</accession>
<dbReference type="Proteomes" id="UP000587396">
    <property type="component" value="Unassembled WGS sequence"/>
</dbReference>
<protein>
    <submittedName>
        <fullName evidence="7">4Fe-4S dicluster domain-containing protein</fullName>
    </submittedName>
</protein>
<evidence type="ECO:0000256" key="4">
    <source>
        <dbReference type="ARBA" id="ARBA00023014"/>
    </source>
</evidence>
<dbReference type="EMBL" id="JACMSE010000002">
    <property type="protein sequence ID" value="MBC2888528.1"/>
    <property type="molecule type" value="Genomic_DNA"/>
</dbReference>
<feature type="domain" description="4Fe-4S ferredoxin-type" evidence="6">
    <location>
        <begin position="74"/>
        <end position="103"/>
    </location>
</feature>
<dbReference type="PANTHER" id="PTHR43687">
    <property type="entry name" value="ADENYLYLSULFATE REDUCTASE, BETA SUBUNIT"/>
    <property type="match status" value="1"/>
</dbReference>
<dbReference type="Gene3D" id="3.30.70.20">
    <property type="match status" value="1"/>
</dbReference>
<evidence type="ECO:0000256" key="5">
    <source>
        <dbReference type="SAM" id="MobiDB-lite"/>
    </source>
</evidence>
<evidence type="ECO:0000256" key="1">
    <source>
        <dbReference type="ARBA" id="ARBA00022485"/>
    </source>
</evidence>
<dbReference type="InterPro" id="IPR050572">
    <property type="entry name" value="Fe-S_Ferredoxin"/>
</dbReference>
<evidence type="ECO:0000313" key="7">
    <source>
        <dbReference type="EMBL" id="MBC2888528.1"/>
    </source>
</evidence>